<dbReference type="EMBL" id="JBHMAA010000006">
    <property type="protein sequence ID" value="MFB9947945.1"/>
    <property type="molecule type" value="Genomic_DNA"/>
</dbReference>
<gene>
    <name evidence="2" type="ORF">ACFFP0_03745</name>
</gene>
<protein>
    <submittedName>
        <fullName evidence="2">Uncharacterized protein</fullName>
    </submittedName>
</protein>
<sequence>MLRILAQAILSAAGVIVAFFVSEGDVSYPVYQMVVSLVLIVIAALLVWYVPKLTRRNDA</sequence>
<evidence type="ECO:0000313" key="3">
    <source>
        <dbReference type="Proteomes" id="UP001589692"/>
    </source>
</evidence>
<keyword evidence="3" id="KW-1185">Reference proteome</keyword>
<name>A0ABV6ABF5_9HYPH</name>
<evidence type="ECO:0000256" key="1">
    <source>
        <dbReference type="SAM" id="Phobius"/>
    </source>
</evidence>
<keyword evidence="1" id="KW-0472">Membrane</keyword>
<dbReference type="Proteomes" id="UP001589692">
    <property type="component" value="Unassembled WGS sequence"/>
</dbReference>
<organism evidence="2 3">
    <name type="scientific">Rhizobium puerariae</name>
    <dbReference type="NCBI Taxonomy" id="1585791"/>
    <lineage>
        <taxon>Bacteria</taxon>
        <taxon>Pseudomonadati</taxon>
        <taxon>Pseudomonadota</taxon>
        <taxon>Alphaproteobacteria</taxon>
        <taxon>Hyphomicrobiales</taxon>
        <taxon>Rhizobiaceae</taxon>
        <taxon>Rhizobium/Agrobacterium group</taxon>
        <taxon>Rhizobium</taxon>
    </lineage>
</organism>
<reference evidence="2 3" key="1">
    <citation type="submission" date="2024-09" db="EMBL/GenBank/DDBJ databases">
        <authorList>
            <person name="Sun Q."/>
            <person name="Mori K."/>
        </authorList>
    </citation>
    <scope>NUCLEOTIDE SEQUENCE [LARGE SCALE GENOMIC DNA]</scope>
    <source>
        <strain evidence="2 3">TBRC 4938</strain>
    </source>
</reference>
<comment type="caution">
    <text evidence="2">The sequence shown here is derived from an EMBL/GenBank/DDBJ whole genome shotgun (WGS) entry which is preliminary data.</text>
</comment>
<keyword evidence="1" id="KW-0812">Transmembrane</keyword>
<feature type="transmembrane region" description="Helical" evidence="1">
    <location>
        <begin position="28"/>
        <end position="50"/>
    </location>
</feature>
<dbReference type="RefSeq" id="WP_377256425.1">
    <property type="nucleotide sequence ID" value="NZ_JBHMAA010000006.1"/>
</dbReference>
<evidence type="ECO:0000313" key="2">
    <source>
        <dbReference type="EMBL" id="MFB9947945.1"/>
    </source>
</evidence>
<proteinExistence type="predicted"/>
<keyword evidence="1" id="KW-1133">Transmembrane helix</keyword>
<accession>A0ABV6ABF5</accession>